<gene>
    <name evidence="1" type="ORF">DSO57_1011849</name>
</gene>
<evidence type="ECO:0000313" key="2">
    <source>
        <dbReference type="Proteomes" id="UP001165960"/>
    </source>
</evidence>
<organism evidence="1 2">
    <name type="scientific">Entomophthora muscae</name>
    <dbReference type="NCBI Taxonomy" id="34485"/>
    <lineage>
        <taxon>Eukaryota</taxon>
        <taxon>Fungi</taxon>
        <taxon>Fungi incertae sedis</taxon>
        <taxon>Zoopagomycota</taxon>
        <taxon>Entomophthoromycotina</taxon>
        <taxon>Entomophthoromycetes</taxon>
        <taxon>Entomophthorales</taxon>
        <taxon>Entomophthoraceae</taxon>
        <taxon>Entomophthora</taxon>
    </lineage>
</organism>
<comment type="caution">
    <text evidence="1">The sequence shown here is derived from an EMBL/GenBank/DDBJ whole genome shotgun (WGS) entry which is preliminary data.</text>
</comment>
<protein>
    <submittedName>
        <fullName evidence="1">Uncharacterized protein</fullName>
    </submittedName>
</protein>
<sequence length="583" mass="66951">MSDSRGLFSKSCDVCYRRKVKCDRRMPRCQHCVARNEQCTHANVFRVFTLSHESRPKYQRDKPASPIKQKPINGNQGCFAISIHKKDPLPLTRHLGMLNFLLNNSFIDLRNNINLSKDGHMDYIGSSPMGLIITMYVVYHSTRSNRDPLQLASHAFPRNSLPPMDLFRGFDFNSLKDHVQVANECLSAYFHHFHPFCPLVDKEAFLADLGRQPLMLVNIMCAVGQTYLSHVPLHYSEYFTSKAMAYIKPEFLSSGSLSKLAALLLLGHFQHSPTQFGKSWFNLGLAFRMALSLGLDRPPPPNCPRPLAQLRFYLWSWCHILDKGFSFGLNRPWYIYYQCHLDPPALKSLFSSSLSDPHAADNRCTFLYTHQFSIVSHLLSVILCHVRFTENLQQESLERQKRFAAFISKKLSEWRRDMLAEFDAIVVEFPFSKNVNKFRSNLDLIYQGTLVQLFQSFTGASDPVIYKFYYEESIAAAVQAVRAAHSLGDEFSFSGNTYRFYCLSTAVLFLLRVLRETDHNHHDISTEHFLLGMDILKRSQSAFLMAMECYRMIEVLARAEGEFPEKAPVITQRTLPCANILSI</sequence>
<name>A0ACC2S8G3_9FUNG</name>
<reference evidence="1" key="1">
    <citation type="submission" date="2022-04" db="EMBL/GenBank/DDBJ databases">
        <title>Genome of the entomopathogenic fungus Entomophthora muscae.</title>
        <authorList>
            <person name="Elya C."/>
            <person name="Lovett B.R."/>
            <person name="Lee E."/>
            <person name="Macias A.M."/>
            <person name="Hajek A.E."/>
            <person name="De Bivort B.L."/>
            <person name="Kasson M.T."/>
            <person name="De Fine Licht H.H."/>
            <person name="Stajich J.E."/>
        </authorList>
    </citation>
    <scope>NUCLEOTIDE SEQUENCE</scope>
    <source>
        <strain evidence="1">Berkeley</strain>
    </source>
</reference>
<proteinExistence type="predicted"/>
<evidence type="ECO:0000313" key="1">
    <source>
        <dbReference type="EMBL" id="KAJ9058472.1"/>
    </source>
</evidence>
<keyword evidence="2" id="KW-1185">Reference proteome</keyword>
<accession>A0ACC2S8G3</accession>
<dbReference type="EMBL" id="QTSX02005721">
    <property type="protein sequence ID" value="KAJ9058472.1"/>
    <property type="molecule type" value="Genomic_DNA"/>
</dbReference>
<dbReference type="Proteomes" id="UP001165960">
    <property type="component" value="Unassembled WGS sequence"/>
</dbReference>